<dbReference type="PANTHER" id="PTHR22957">
    <property type="entry name" value="TBC1 DOMAIN FAMILY MEMBER GTPASE-ACTIVATING PROTEIN"/>
    <property type="match status" value="1"/>
</dbReference>
<dbReference type="GO" id="GO:0005096">
    <property type="term" value="F:GTPase activator activity"/>
    <property type="evidence" value="ECO:0007669"/>
    <property type="project" value="UniProtKB-KW"/>
</dbReference>
<dbReference type="EMBL" id="VIIS01001896">
    <property type="protein sequence ID" value="KAF0291246.1"/>
    <property type="molecule type" value="Genomic_DNA"/>
</dbReference>
<name>A0A6A4V9J2_AMPAM</name>
<dbReference type="FunFam" id="1.10.472.80:FF:000020">
    <property type="entry name" value="TBC1 domain family, member 16"/>
    <property type="match status" value="1"/>
</dbReference>
<organism evidence="3 4">
    <name type="scientific">Amphibalanus amphitrite</name>
    <name type="common">Striped barnacle</name>
    <name type="synonym">Balanus amphitrite</name>
    <dbReference type="NCBI Taxonomy" id="1232801"/>
    <lineage>
        <taxon>Eukaryota</taxon>
        <taxon>Metazoa</taxon>
        <taxon>Ecdysozoa</taxon>
        <taxon>Arthropoda</taxon>
        <taxon>Crustacea</taxon>
        <taxon>Multicrustacea</taxon>
        <taxon>Cirripedia</taxon>
        <taxon>Thoracica</taxon>
        <taxon>Thoracicalcarea</taxon>
        <taxon>Balanomorpha</taxon>
        <taxon>Balanoidea</taxon>
        <taxon>Balanidae</taxon>
        <taxon>Amphibalaninae</taxon>
        <taxon>Amphibalanus</taxon>
    </lineage>
</organism>
<keyword evidence="1" id="KW-0343">GTPase activation</keyword>
<evidence type="ECO:0000313" key="4">
    <source>
        <dbReference type="Proteomes" id="UP000440578"/>
    </source>
</evidence>
<dbReference type="InterPro" id="IPR035969">
    <property type="entry name" value="Rab-GAP_TBC_sf"/>
</dbReference>
<reference evidence="3 4" key="1">
    <citation type="submission" date="2019-07" db="EMBL/GenBank/DDBJ databases">
        <title>Draft genome assembly of a fouling barnacle, Amphibalanus amphitrite (Darwin, 1854): The first reference genome for Thecostraca.</title>
        <authorList>
            <person name="Kim W."/>
        </authorList>
    </citation>
    <scope>NUCLEOTIDE SEQUENCE [LARGE SCALE GENOMIC DNA]</scope>
    <source>
        <strain evidence="3">SNU_AA5</strain>
        <tissue evidence="3">Soma without cirri and trophi</tissue>
    </source>
</reference>
<protein>
    <submittedName>
        <fullName evidence="3">TBC1 domain family member 16</fullName>
    </submittedName>
</protein>
<dbReference type="GO" id="GO:0005769">
    <property type="term" value="C:early endosome"/>
    <property type="evidence" value="ECO:0007669"/>
    <property type="project" value="TreeGrafter"/>
</dbReference>
<dbReference type="PANTHER" id="PTHR22957:SF547">
    <property type="entry name" value="TBC1 DOMAIN FAMILY MEMBER 16"/>
    <property type="match status" value="1"/>
</dbReference>
<proteinExistence type="predicted"/>
<keyword evidence="4" id="KW-1185">Reference proteome</keyword>
<dbReference type="PROSITE" id="PS50086">
    <property type="entry name" value="TBC_RABGAP"/>
    <property type="match status" value="1"/>
</dbReference>
<dbReference type="Gene3D" id="1.10.472.80">
    <property type="entry name" value="Ypt/Rab-GAP domain of gyp1p, domain 3"/>
    <property type="match status" value="1"/>
</dbReference>
<dbReference type="Gene3D" id="1.10.8.270">
    <property type="entry name" value="putative rabgap domain of human tbc1 domain family member 14 like domains"/>
    <property type="match status" value="1"/>
</dbReference>
<dbReference type="SMART" id="SM00164">
    <property type="entry name" value="TBC"/>
    <property type="match status" value="1"/>
</dbReference>
<dbReference type="Pfam" id="PF00566">
    <property type="entry name" value="RabGAP-TBC"/>
    <property type="match status" value="1"/>
</dbReference>
<gene>
    <name evidence="3" type="primary">TBC1D16</name>
    <name evidence="3" type="ORF">FJT64_010627</name>
</gene>
<dbReference type="OrthoDB" id="10264062at2759"/>
<dbReference type="Proteomes" id="UP000440578">
    <property type="component" value="Unassembled WGS sequence"/>
</dbReference>
<sequence length="449" mass="49727">MARPPPGSEAPEMFTVDLGQARSVRVFLTPGDPGCGQLVLCSRQSQYRILHFHCGGLEKLVCLLDGWKHLRSAGPAADDGGCRLFSVCGPSEQADTDHPEEGRHDPLSEDLWQRMVDHDGRLTDPDHLRRVVFFGGLAPSLRSTVWPLLLGVLSCSDSYSERQEHRHRLAEEFERICALPDAMSLSERAEFQRLVVSTVDKDVVRTEPGNPFFCGRANPNVQTLRRILLGFAAANPFLGYTQGMSDLLAPLLVILGEPADAFWALDALIKRSAAVICPRDDVMDVQLGYLRELLRLLTPDFYRHLSTVEDGLELLFTHRWLLLCFKREFAEPAALRIWEACWSCQQTRHFSLFVCAAICAAYAADVTDSAMNADAILLHFTSLSQHMDGDVVLRKARGLLYQFLSLDEVPCSLASLCTTEDGAGPWAGRRLAPVVCKGHDGGARCPAAR</sequence>
<feature type="domain" description="Rab-GAP TBC" evidence="2">
    <location>
        <begin position="136"/>
        <end position="345"/>
    </location>
</feature>
<evidence type="ECO:0000256" key="1">
    <source>
        <dbReference type="ARBA" id="ARBA00022468"/>
    </source>
</evidence>
<dbReference type="InterPro" id="IPR000195">
    <property type="entry name" value="Rab-GAP-TBC_dom"/>
</dbReference>
<dbReference type="AlphaFoldDB" id="A0A6A4V9J2"/>
<evidence type="ECO:0000259" key="2">
    <source>
        <dbReference type="PROSITE" id="PS50086"/>
    </source>
</evidence>
<evidence type="ECO:0000313" key="3">
    <source>
        <dbReference type="EMBL" id="KAF0291246.1"/>
    </source>
</evidence>
<accession>A0A6A4V9J2</accession>
<comment type="caution">
    <text evidence="3">The sequence shown here is derived from an EMBL/GenBank/DDBJ whole genome shotgun (WGS) entry which is preliminary data.</text>
</comment>
<dbReference type="SUPFAM" id="SSF47923">
    <property type="entry name" value="Ypt/Rab-GAP domain of gyp1p"/>
    <property type="match status" value="2"/>
</dbReference>